<keyword evidence="5" id="KW-1185">Reference proteome</keyword>
<comment type="similarity">
    <text evidence="1">Belongs to the eukaryotic ribosomal protein eL39 family.</text>
</comment>
<comment type="caution">
    <text evidence="4">The sequence shown here is derived from an EMBL/GenBank/DDBJ whole genome shotgun (WGS) entry which is preliminary data.</text>
</comment>
<name>A0AAD5G6W0_AMBAR</name>
<feature type="non-terminal residue" evidence="4">
    <location>
        <position position="1"/>
    </location>
</feature>
<evidence type="ECO:0008006" key="6">
    <source>
        <dbReference type="Google" id="ProtNLM"/>
    </source>
</evidence>
<dbReference type="Proteomes" id="UP001206925">
    <property type="component" value="Unassembled WGS sequence"/>
</dbReference>
<sequence>PSHKTFMIKNKLAKKMRQNRPIPNWIRMRTDNKIRILNIRFSAGTFIILDQVKQVDLKNALSERL</sequence>
<evidence type="ECO:0000313" key="5">
    <source>
        <dbReference type="Proteomes" id="UP001206925"/>
    </source>
</evidence>
<protein>
    <recommendedName>
        <fullName evidence="6">60S ribosomal protein L39</fullName>
    </recommendedName>
</protein>
<dbReference type="FunFam" id="1.10.1620.10:FF:000001">
    <property type="entry name" value="60S ribosomal protein-like L39"/>
    <property type="match status" value="1"/>
</dbReference>
<organism evidence="4 5">
    <name type="scientific">Ambrosia artemisiifolia</name>
    <name type="common">Common ragweed</name>
    <dbReference type="NCBI Taxonomy" id="4212"/>
    <lineage>
        <taxon>Eukaryota</taxon>
        <taxon>Viridiplantae</taxon>
        <taxon>Streptophyta</taxon>
        <taxon>Embryophyta</taxon>
        <taxon>Tracheophyta</taxon>
        <taxon>Spermatophyta</taxon>
        <taxon>Magnoliopsida</taxon>
        <taxon>eudicotyledons</taxon>
        <taxon>Gunneridae</taxon>
        <taxon>Pentapetalae</taxon>
        <taxon>asterids</taxon>
        <taxon>campanulids</taxon>
        <taxon>Asterales</taxon>
        <taxon>Asteraceae</taxon>
        <taxon>Asteroideae</taxon>
        <taxon>Heliantheae alliance</taxon>
        <taxon>Heliantheae</taxon>
        <taxon>Ambrosia</taxon>
    </lineage>
</organism>
<dbReference type="Pfam" id="PF00832">
    <property type="entry name" value="Ribosomal_L39"/>
    <property type="match status" value="1"/>
</dbReference>
<dbReference type="PANTHER" id="PTHR19970:SF23">
    <property type="entry name" value="LARGE RIBOSOMAL SUBUNIT PROTEIN EL39Y"/>
    <property type="match status" value="1"/>
</dbReference>
<dbReference type="InterPro" id="IPR000077">
    <property type="entry name" value="Ribosomal_eL39"/>
</dbReference>
<reference evidence="4" key="1">
    <citation type="submission" date="2022-06" db="EMBL/GenBank/DDBJ databases">
        <title>Uncovering the hologenomic basis of an extraordinary plant invasion.</title>
        <authorList>
            <person name="Bieker V.C."/>
            <person name="Martin M.D."/>
            <person name="Gilbert T."/>
            <person name="Hodgins K."/>
            <person name="Battlay P."/>
            <person name="Petersen B."/>
            <person name="Wilson J."/>
        </authorList>
    </citation>
    <scope>NUCLEOTIDE SEQUENCE</scope>
    <source>
        <strain evidence="4">AA19_3_7</strain>
        <tissue evidence="4">Leaf</tissue>
    </source>
</reference>
<evidence type="ECO:0000256" key="3">
    <source>
        <dbReference type="ARBA" id="ARBA00023274"/>
    </source>
</evidence>
<dbReference type="PANTHER" id="PTHR19970">
    <property type="entry name" value="RIBOSOMAL PROTEIN L39E"/>
    <property type="match status" value="1"/>
</dbReference>
<dbReference type="SUPFAM" id="SSF48662">
    <property type="entry name" value="Ribosomal protein L39e"/>
    <property type="match status" value="1"/>
</dbReference>
<proteinExistence type="inferred from homology"/>
<dbReference type="Gene3D" id="1.10.1620.10">
    <property type="entry name" value="Ribosomal protein L39e"/>
    <property type="match status" value="1"/>
</dbReference>
<evidence type="ECO:0000313" key="4">
    <source>
        <dbReference type="EMBL" id="KAI7729583.1"/>
    </source>
</evidence>
<keyword evidence="2" id="KW-0689">Ribosomal protein</keyword>
<dbReference type="GO" id="GO:0003735">
    <property type="term" value="F:structural constituent of ribosome"/>
    <property type="evidence" value="ECO:0007669"/>
    <property type="project" value="InterPro"/>
</dbReference>
<evidence type="ECO:0000256" key="2">
    <source>
        <dbReference type="ARBA" id="ARBA00022980"/>
    </source>
</evidence>
<dbReference type="GO" id="GO:0006412">
    <property type="term" value="P:translation"/>
    <property type="evidence" value="ECO:0007669"/>
    <property type="project" value="InterPro"/>
</dbReference>
<gene>
    <name evidence="4" type="ORF">M8C21_022001</name>
</gene>
<evidence type="ECO:0000256" key="1">
    <source>
        <dbReference type="ARBA" id="ARBA00009339"/>
    </source>
</evidence>
<keyword evidence="3" id="KW-0687">Ribonucleoprotein</keyword>
<dbReference type="InterPro" id="IPR023626">
    <property type="entry name" value="Ribosomal_eL39_dom_sf"/>
</dbReference>
<dbReference type="GO" id="GO:0022625">
    <property type="term" value="C:cytosolic large ribosomal subunit"/>
    <property type="evidence" value="ECO:0007669"/>
    <property type="project" value="TreeGrafter"/>
</dbReference>
<dbReference type="EMBL" id="JAMZMK010010969">
    <property type="protein sequence ID" value="KAI7729583.1"/>
    <property type="molecule type" value="Genomic_DNA"/>
</dbReference>
<dbReference type="AlphaFoldDB" id="A0AAD5G6W0"/>
<accession>A0AAD5G6W0</accession>